<dbReference type="EMBL" id="JAGKHQ010000014">
    <property type="protein sequence ID" value="KAG7498239.1"/>
    <property type="molecule type" value="Genomic_DNA"/>
</dbReference>
<gene>
    <name evidence="2" type="ORF">JOB18_003235</name>
</gene>
<proteinExistence type="predicted"/>
<name>A0AAV6QY40_SOLSE</name>
<protein>
    <submittedName>
        <fullName evidence="2">Uncharacterized protein</fullName>
    </submittedName>
</protein>
<evidence type="ECO:0000256" key="1">
    <source>
        <dbReference type="SAM" id="MobiDB-lite"/>
    </source>
</evidence>
<keyword evidence="3" id="KW-1185">Reference proteome</keyword>
<accession>A0AAV6QY40</accession>
<evidence type="ECO:0000313" key="2">
    <source>
        <dbReference type="EMBL" id="KAG7498239.1"/>
    </source>
</evidence>
<comment type="caution">
    <text evidence="2">The sequence shown here is derived from an EMBL/GenBank/DDBJ whole genome shotgun (WGS) entry which is preliminary data.</text>
</comment>
<feature type="region of interest" description="Disordered" evidence="1">
    <location>
        <begin position="24"/>
        <end position="50"/>
    </location>
</feature>
<organism evidence="2 3">
    <name type="scientific">Solea senegalensis</name>
    <name type="common">Senegalese sole</name>
    <dbReference type="NCBI Taxonomy" id="28829"/>
    <lineage>
        <taxon>Eukaryota</taxon>
        <taxon>Metazoa</taxon>
        <taxon>Chordata</taxon>
        <taxon>Craniata</taxon>
        <taxon>Vertebrata</taxon>
        <taxon>Euteleostomi</taxon>
        <taxon>Actinopterygii</taxon>
        <taxon>Neopterygii</taxon>
        <taxon>Teleostei</taxon>
        <taxon>Neoteleostei</taxon>
        <taxon>Acanthomorphata</taxon>
        <taxon>Carangaria</taxon>
        <taxon>Pleuronectiformes</taxon>
        <taxon>Pleuronectoidei</taxon>
        <taxon>Soleidae</taxon>
        <taxon>Solea</taxon>
    </lineage>
</organism>
<sequence length="78" mass="8786">MEDRRERERHMDTYVFHMERVEPPRASALPQETRRRKTTPSSAAAHRSTAHCAHDNKVNVAAKTEQNATVAATCIAVS</sequence>
<reference evidence="2 3" key="1">
    <citation type="journal article" date="2021" name="Sci. Rep.">
        <title>Chromosome anchoring in Senegalese sole (Solea senegalensis) reveals sex-associated markers and genome rearrangements in flatfish.</title>
        <authorList>
            <person name="Guerrero-Cozar I."/>
            <person name="Gomez-Garrido J."/>
            <person name="Berbel C."/>
            <person name="Martinez-Blanch J.F."/>
            <person name="Alioto T."/>
            <person name="Claros M.G."/>
            <person name="Gagnaire P.A."/>
            <person name="Manchado M."/>
        </authorList>
    </citation>
    <scope>NUCLEOTIDE SEQUENCE [LARGE SCALE GENOMIC DNA]</scope>
    <source>
        <strain evidence="2">Sse05_10M</strain>
    </source>
</reference>
<evidence type="ECO:0000313" key="3">
    <source>
        <dbReference type="Proteomes" id="UP000693946"/>
    </source>
</evidence>
<dbReference type="Proteomes" id="UP000693946">
    <property type="component" value="Linkage Group LG21"/>
</dbReference>
<dbReference type="AlphaFoldDB" id="A0AAV6QY40"/>